<protein>
    <submittedName>
        <fullName evidence="2">SDR family oxidoreductase</fullName>
    </submittedName>
</protein>
<comment type="caution">
    <text evidence="2">The sequence shown here is derived from an EMBL/GenBank/DDBJ whole genome shotgun (WGS) entry which is preliminary data.</text>
</comment>
<feature type="domain" description="NAD(P)-binding" evidence="1">
    <location>
        <begin position="6"/>
        <end position="150"/>
    </location>
</feature>
<dbReference type="SUPFAM" id="SSF51735">
    <property type="entry name" value="NAD(P)-binding Rossmann-fold domains"/>
    <property type="match status" value="1"/>
</dbReference>
<name>A0A5C8UIY9_9MICO</name>
<organism evidence="2 3">
    <name type="scientific">Lacisediminihabitans profunda</name>
    <dbReference type="NCBI Taxonomy" id="2594790"/>
    <lineage>
        <taxon>Bacteria</taxon>
        <taxon>Bacillati</taxon>
        <taxon>Actinomycetota</taxon>
        <taxon>Actinomycetes</taxon>
        <taxon>Micrococcales</taxon>
        <taxon>Microbacteriaceae</taxon>
        <taxon>Lacisediminihabitans</taxon>
    </lineage>
</organism>
<dbReference type="PANTHER" id="PTHR12126">
    <property type="entry name" value="NADH-UBIQUINONE OXIDOREDUCTASE 39 KDA SUBUNIT-RELATED"/>
    <property type="match status" value="1"/>
</dbReference>
<accession>A0A5C8UIY9</accession>
<dbReference type="EMBL" id="VRMG01000016">
    <property type="protein sequence ID" value="TXN28126.1"/>
    <property type="molecule type" value="Genomic_DNA"/>
</dbReference>
<evidence type="ECO:0000259" key="1">
    <source>
        <dbReference type="Pfam" id="PF13460"/>
    </source>
</evidence>
<dbReference type="Gene3D" id="3.40.50.720">
    <property type="entry name" value="NAD(P)-binding Rossmann-like Domain"/>
    <property type="match status" value="1"/>
</dbReference>
<dbReference type="GO" id="GO:0044877">
    <property type="term" value="F:protein-containing complex binding"/>
    <property type="evidence" value="ECO:0007669"/>
    <property type="project" value="TreeGrafter"/>
</dbReference>
<gene>
    <name evidence="2" type="ORF">FVP33_18465</name>
</gene>
<proteinExistence type="predicted"/>
<dbReference type="PANTHER" id="PTHR12126:SF11">
    <property type="entry name" value="NADH DEHYDROGENASE [UBIQUINONE] 1 ALPHA SUBCOMPLEX SUBUNIT 9, MITOCHONDRIAL"/>
    <property type="match status" value="1"/>
</dbReference>
<dbReference type="Pfam" id="PF13460">
    <property type="entry name" value="NAD_binding_10"/>
    <property type="match status" value="1"/>
</dbReference>
<dbReference type="InterPro" id="IPR051207">
    <property type="entry name" value="ComplexI_NDUFA9_subunit"/>
</dbReference>
<dbReference type="RefSeq" id="WP_147785167.1">
    <property type="nucleotide sequence ID" value="NZ_VRMG01000016.1"/>
</dbReference>
<dbReference type="CDD" id="cd05243">
    <property type="entry name" value="SDR_a5"/>
    <property type="match status" value="1"/>
</dbReference>
<evidence type="ECO:0000313" key="2">
    <source>
        <dbReference type="EMBL" id="TXN28126.1"/>
    </source>
</evidence>
<keyword evidence="3" id="KW-1185">Reference proteome</keyword>
<sequence length="275" mass="28463">MILVVGGTGTLGRPLMARLAARGVPLRVLTRDSGHAAALRATGVEAVEGDVRDPAAVTAAVNGCDTVISAIHGFASGRGISPAAIDRDANISLVRAAVDANVDHMILVSAYGASASHPMSLHRMKFAAEQALQASGLHWTIIRPTAFLETWTKLIGAKLPTGGAARVFGRGDNPINFVAVTEVASALDRAVFDEGWRGRSVDVVGTDSITLNQLAERLTAAAGSSSRTDHVPLLALRALSILARPVAPAFARMAHAAVEMDTSNMEVDGPAPAAK</sequence>
<dbReference type="InterPro" id="IPR016040">
    <property type="entry name" value="NAD(P)-bd_dom"/>
</dbReference>
<dbReference type="InterPro" id="IPR036291">
    <property type="entry name" value="NAD(P)-bd_dom_sf"/>
</dbReference>
<evidence type="ECO:0000313" key="3">
    <source>
        <dbReference type="Proteomes" id="UP000321379"/>
    </source>
</evidence>
<reference evidence="2 3" key="1">
    <citation type="submission" date="2019-08" db="EMBL/GenBank/DDBJ databases">
        <title>Bacterial whole genome sequence for Glaciihabitans sp. CHu50b-6-2.</title>
        <authorList>
            <person name="Jin L."/>
        </authorList>
    </citation>
    <scope>NUCLEOTIDE SEQUENCE [LARGE SCALE GENOMIC DNA]</scope>
    <source>
        <strain evidence="2 3">CHu50b-6-2</strain>
    </source>
</reference>
<dbReference type="Proteomes" id="UP000321379">
    <property type="component" value="Unassembled WGS sequence"/>
</dbReference>
<dbReference type="AlphaFoldDB" id="A0A5C8UIY9"/>